<dbReference type="EMBL" id="JABFUD020000023">
    <property type="protein sequence ID" value="KAI5061386.1"/>
    <property type="molecule type" value="Genomic_DNA"/>
</dbReference>
<dbReference type="Proteomes" id="UP000886520">
    <property type="component" value="Chromosome 23"/>
</dbReference>
<proteinExistence type="predicted"/>
<comment type="caution">
    <text evidence="2">The sequence shown here is derived from an EMBL/GenBank/DDBJ whole genome shotgun (WGS) entry which is preliminary data.</text>
</comment>
<feature type="coiled-coil region" evidence="1">
    <location>
        <begin position="25"/>
        <end position="59"/>
    </location>
</feature>
<keyword evidence="3" id="KW-1185">Reference proteome</keyword>
<evidence type="ECO:0000256" key="1">
    <source>
        <dbReference type="SAM" id="Coils"/>
    </source>
</evidence>
<accession>A0A9D4U4D8</accession>
<name>A0A9D4U4D8_ADICA</name>
<reference evidence="2" key="1">
    <citation type="submission" date="2021-01" db="EMBL/GenBank/DDBJ databases">
        <title>Adiantum capillus-veneris genome.</title>
        <authorList>
            <person name="Fang Y."/>
            <person name="Liao Q."/>
        </authorList>
    </citation>
    <scope>NUCLEOTIDE SEQUENCE</scope>
    <source>
        <strain evidence="2">H3</strain>
        <tissue evidence="2">Leaf</tissue>
    </source>
</reference>
<evidence type="ECO:0000313" key="2">
    <source>
        <dbReference type="EMBL" id="KAI5061386.1"/>
    </source>
</evidence>
<keyword evidence="1" id="KW-0175">Coiled coil</keyword>
<sequence length="182" mass="20619">MQQEKSSTSIKPTRLFVPTPRVDPIDLLRAQLRELRDENTELKGRLEALETRLTLLESQKQIDMKHILAQAKEVEHTLTASMANLATQVNATTTVVSSKVEECIQERHRQKGLALSLHIGGLLSTWWEDDDCTSTLANLNQAIHPAEFDPNTIEKVHHHHHNNQGTLVFKNKEARKALLQQA</sequence>
<protein>
    <submittedName>
        <fullName evidence="2">Uncharacterized protein</fullName>
    </submittedName>
</protein>
<gene>
    <name evidence="2" type="ORF">GOP47_0023891</name>
</gene>
<evidence type="ECO:0000313" key="3">
    <source>
        <dbReference type="Proteomes" id="UP000886520"/>
    </source>
</evidence>
<dbReference type="AlphaFoldDB" id="A0A9D4U4D8"/>
<organism evidence="2 3">
    <name type="scientific">Adiantum capillus-veneris</name>
    <name type="common">Maidenhair fern</name>
    <dbReference type="NCBI Taxonomy" id="13818"/>
    <lineage>
        <taxon>Eukaryota</taxon>
        <taxon>Viridiplantae</taxon>
        <taxon>Streptophyta</taxon>
        <taxon>Embryophyta</taxon>
        <taxon>Tracheophyta</taxon>
        <taxon>Polypodiopsida</taxon>
        <taxon>Polypodiidae</taxon>
        <taxon>Polypodiales</taxon>
        <taxon>Pteridineae</taxon>
        <taxon>Pteridaceae</taxon>
        <taxon>Vittarioideae</taxon>
        <taxon>Adiantum</taxon>
    </lineage>
</organism>